<dbReference type="GO" id="GO:0046417">
    <property type="term" value="P:chorismate metabolic process"/>
    <property type="evidence" value="ECO:0007669"/>
    <property type="project" value="TreeGrafter"/>
</dbReference>
<comment type="catalytic activity">
    <reaction evidence="1">
        <text>chorismate = prephenate</text>
        <dbReference type="Rhea" id="RHEA:13897"/>
        <dbReference type="ChEBI" id="CHEBI:29748"/>
        <dbReference type="ChEBI" id="CHEBI:29934"/>
        <dbReference type="EC" id="5.4.99.5"/>
    </reaction>
</comment>
<keyword evidence="1" id="KW-0057">Aromatic amino acid biosynthesis</keyword>
<keyword evidence="1" id="KW-0028">Amino-acid biosynthesis</keyword>
<dbReference type="Pfam" id="PF07736">
    <property type="entry name" value="CM_1"/>
    <property type="match status" value="1"/>
</dbReference>
<comment type="caution">
    <text evidence="2">The sequence shown here is derived from an EMBL/GenBank/DDBJ whole genome shotgun (WGS) entry which is preliminary data.</text>
</comment>
<dbReference type="GO" id="GO:0004106">
    <property type="term" value="F:chorismate mutase activity"/>
    <property type="evidence" value="ECO:0007669"/>
    <property type="project" value="UniProtKB-EC"/>
</dbReference>
<reference evidence="2 3" key="1">
    <citation type="submission" date="2020-01" db="EMBL/GenBank/DDBJ databases">
        <title>Herbidospora sp. NEAU-GS84 nov., a novel actinomycete isolated from soil.</title>
        <authorList>
            <person name="Han L."/>
        </authorList>
    </citation>
    <scope>NUCLEOTIDE SEQUENCE [LARGE SCALE GENOMIC DNA]</scope>
    <source>
        <strain evidence="2 3">NEAU-GS84</strain>
    </source>
</reference>
<dbReference type="Proteomes" id="UP000479526">
    <property type="component" value="Unassembled WGS sequence"/>
</dbReference>
<dbReference type="Gene3D" id="3.30.1330.40">
    <property type="entry name" value="RutC-like"/>
    <property type="match status" value="1"/>
</dbReference>
<dbReference type="PANTHER" id="PTHR21164:SF0">
    <property type="entry name" value="CHORISMATE MUTASE AROH"/>
    <property type="match status" value="1"/>
</dbReference>
<organism evidence="2 3">
    <name type="scientific">Herbidospora solisilvae</name>
    <dbReference type="NCBI Taxonomy" id="2696284"/>
    <lineage>
        <taxon>Bacteria</taxon>
        <taxon>Bacillati</taxon>
        <taxon>Actinomycetota</taxon>
        <taxon>Actinomycetes</taxon>
        <taxon>Streptosporangiales</taxon>
        <taxon>Streptosporangiaceae</taxon>
        <taxon>Herbidospora</taxon>
    </lineage>
</organism>
<sequence length="116" mass="12348">MISAIAGGIRIDSDDVESIAEGVRELVLEVLARNGLSPADLIDVIFTSNLRSSFPAFHARRLGLHDVPLMCATELTEAGTPGVVRLLAHVSAERGSMRATNVYLRGAAPYCAGTER</sequence>
<dbReference type="AlphaFoldDB" id="A0A7C9N423"/>
<dbReference type="InterPro" id="IPR035959">
    <property type="entry name" value="RutC-like_sf"/>
</dbReference>
<dbReference type="InterPro" id="IPR008243">
    <property type="entry name" value="Chorismate_mutase_AroH"/>
</dbReference>
<proteinExistence type="predicted"/>
<evidence type="ECO:0000313" key="3">
    <source>
        <dbReference type="Proteomes" id="UP000479526"/>
    </source>
</evidence>
<keyword evidence="1" id="KW-0413">Isomerase</keyword>
<name>A0A7C9N423_9ACTN</name>
<evidence type="ECO:0000256" key="1">
    <source>
        <dbReference type="PROSITE-ProRule" id="PRU00514"/>
    </source>
</evidence>
<gene>
    <name evidence="2" type="ORF">GT755_30270</name>
</gene>
<keyword evidence="3" id="KW-1185">Reference proteome</keyword>
<dbReference type="EMBL" id="WXEW01000009">
    <property type="protein sequence ID" value="NAS25950.1"/>
    <property type="molecule type" value="Genomic_DNA"/>
</dbReference>
<dbReference type="GO" id="GO:0008652">
    <property type="term" value="P:amino acid biosynthetic process"/>
    <property type="evidence" value="ECO:0007669"/>
    <property type="project" value="UniProtKB-UniRule"/>
</dbReference>
<dbReference type="PANTHER" id="PTHR21164">
    <property type="entry name" value="CHORISMATE MUTASE"/>
    <property type="match status" value="1"/>
</dbReference>
<evidence type="ECO:0000313" key="2">
    <source>
        <dbReference type="EMBL" id="NAS25950.1"/>
    </source>
</evidence>
<dbReference type="GO" id="GO:0009073">
    <property type="term" value="P:aromatic amino acid family biosynthetic process"/>
    <property type="evidence" value="ECO:0007669"/>
    <property type="project" value="UniProtKB-UniRule"/>
</dbReference>
<dbReference type="PROSITE" id="PS51167">
    <property type="entry name" value="CHORISMATE_MUT_1"/>
    <property type="match status" value="1"/>
</dbReference>
<accession>A0A7C9N423</accession>
<protein>
    <recommendedName>
        <fullName evidence="1">chorismate mutase</fullName>
        <ecNumber evidence="1">5.4.99.5</ecNumber>
    </recommendedName>
</protein>
<dbReference type="RefSeq" id="WP_161482970.1">
    <property type="nucleotide sequence ID" value="NZ_WXEW01000009.1"/>
</dbReference>
<dbReference type="EC" id="5.4.99.5" evidence="1"/>
<dbReference type="SUPFAM" id="SSF55298">
    <property type="entry name" value="YjgF-like"/>
    <property type="match status" value="1"/>
</dbReference>